<gene>
    <name evidence="5" type="ORF">J2Z20_000472</name>
</gene>
<keyword evidence="6" id="KW-1185">Reference proteome</keyword>
<dbReference type="RefSeq" id="WP_209845001.1">
    <property type="nucleotide sequence ID" value="NZ_CBCRVE010000001.1"/>
</dbReference>
<dbReference type="InterPro" id="IPR020449">
    <property type="entry name" value="Tscrpt_reg_AraC-type_HTH"/>
</dbReference>
<feature type="domain" description="HTH araC/xylS-type" evidence="4">
    <location>
        <begin position="169"/>
        <end position="267"/>
    </location>
</feature>
<protein>
    <submittedName>
        <fullName evidence="5">AraC family transcriptional regulator of arabinose operon</fullName>
    </submittedName>
</protein>
<evidence type="ECO:0000256" key="2">
    <source>
        <dbReference type="ARBA" id="ARBA00023125"/>
    </source>
</evidence>
<keyword evidence="1" id="KW-0805">Transcription regulation</keyword>
<organism evidence="5 6">
    <name type="scientific">Paenibacillus sediminis</name>
    <dbReference type="NCBI Taxonomy" id="664909"/>
    <lineage>
        <taxon>Bacteria</taxon>
        <taxon>Bacillati</taxon>
        <taxon>Bacillota</taxon>
        <taxon>Bacilli</taxon>
        <taxon>Bacillales</taxon>
        <taxon>Paenibacillaceae</taxon>
        <taxon>Paenibacillus</taxon>
    </lineage>
</organism>
<dbReference type="InterPro" id="IPR003313">
    <property type="entry name" value="AraC-bd"/>
</dbReference>
<dbReference type="Pfam" id="PF12833">
    <property type="entry name" value="HTH_18"/>
    <property type="match status" value="1"/>
</dbReference>
<proteinExistence type="predicted"/>
<dbReference type="PANTHER" id="PTHR43280:SF2">
    <property type="entry name" value="HTH-TYPE TRANSCRIPTIONAL REGULATOR EXSA"/>
    <property type="match status" value="1"/>
</dbReference>
<dbReference type="PANTHER" id="PTHR43280">
    <property type="entry name" value="ARAC-FAMILY TRANSCRIPTIONAL REGULATOR"/>
    <property type="match status" value="1"/>
</dbReference>
<dbReference type="Gene3D" id="1.10.10.60">
    <property type="entry name" value="Homeodomain-like"/>
    <property type="match status" value="1"/>
</dbReference>
<dbReference type="EMBL" id="JAGGKP010000001">
    <property type="protein sequence ID" value="MBP1935611.1"/>
    <property type="molecule type" value="Genomic_DNA"/>
</dbReference>
<dbReference type="Pfam" id="PF02311">
    <property type="entry name" value="AraC_binding"/>
    <property type="match status" value="1"/>
</dbReference>
<dbReference type="InterPro" id="IPR018062">
    <property type="entry name" value="HTH_AraC-typ_CS"/>
</dbReference>
<dbReference type="InterPro" id="IPR009057">
    <property type="entry name" value="Homeodomain-like_sf"/>
</dbReference>
<dbReference type="SUPFAM" id="SSF51215">
    <property type="entry name" value="Regulatory protein AraC"/>
    <property type="match status" value="1"/>
</dbReference>
<accession>A0ABS4GZA6</accession>
<dbReference type="InterPro" id="IPR018060">
    <property type="entry name" value="HTH_AraC"/>
</dbReference>
<evidence type="ECO:0000313" key="5">
    <source>
        <dbReference type="EMBL" id="MBP1935611.1"/>
    </source>
</evidence>
<keyword evidence="2" id="KW-0238">DNA-binding</keyword>
<name>A0ABS4GZA6_9BACL</name>
<reference evidence="5 6" key="1">
    <citation type="submission" date="2021-03" db="EMBL/GenBank/DDBJ databases">
        <title>Genomic Encyclopedia of Type Strains, Phase IV (KMG-IV): sequencing the most valuable type-strain genomes for metagenomic binning, comparative biology and taxonomic classification.</title>
        <authorList>
            <person name="Goeker M."/>
        </authorList>
    </citation>
    <scope>NUCLEOTIDE SEQUENCE [LARGE SCALE GENOMIC DNA]</scope>
    <source>
        <strain evidence="5 6">DSM 23491</strain>
    </source>
</reference>
<dbReference type="PROSITE" id="PS01124">
    <property type="entry name" value="HTH_ARAC_FAMILY_2"/>
    <property type="match status" value="1"/>
</dbReference>
<sequence length="273" mass="31844">MIVDDTCHVLTASYSFHRKPFIMSKLDGLKNYLLRIQTDGRCRALCDHELTMVETGDVLLFHPDEPYELRIDQEENSLGEMTIASGDYHIFFKGSWVDKWWSSKKRPNKIRVRLTDGLLGLFQQIVLEQRRISNPYPEISSYYLRILCLELDRQLEEQPSTTSKTYLAYRIKSYIEENASSFFKLEDVAEHVEISVSRAVHLFKETFGTSIMQYALDVRLNMAKERIIFSPMSLENVAETSGFANYTYFHRAFRARFGMSPKEFRIASRNSLA</sequence>
<dbReference type="SUPFAM" id="SSF46689">
    <property type="entry name" value="Homeodomain-like"/>
    <property type="match status" value="2"/>
</dbReference>
<evidence type="ECO:0000256" key="3">
    <source>
        <dbReference type="ARBA" id="ARBA00023163"/>
    </source>
</evidence>
<dbReference type="SMART" id="SM00342">
    <property type="entry name" value="HTH_ARAC"/>
    <property type="match status" value="1"/>
</dbReference>
<keyword evidence="3" id="KW-0804">Transcription</keyword>
<dbReference type="Proteomes" id="UP001519273">
    <property type="component" value="Unassembled WGS sequence"/>
</dbReference>
<evidence type="ECO:0000259" key="4">
    <source>
        <dbReference type="PROSITE" id="PS01124"/>
    </source>
</evidence>
<dbReference type="PRINTS" id="PR00032">
    <property type="entry name" value="HTHARAC"/>
</dbReference>
<evidence type="ECO:0000256" key="1">
    <source>
        <dbReference type="ARBA" id="ARBA00023015"/>
    </source>
</evidence>
<evidence type="ECO:0000313" key="6">
    <source>
        <dbReference type="Proteomes" id="UP001519273"/>
    </source>
</evidence>
<comment type="caution">
    <text evidence="5">The sequence shown here is derived from an EMBL/GenBank/DDBJ whole genome shotgun (WGS) entry which is preliminary data.</text>
</comment>
<dbReference type="PROSITE" id="PS00041">
    <property type="entry name" value="HTH_ARAC_FAMILY_1"/>
    <property type="match status" value="1"/>
</dbReference>
<dbReference type="InterPro" id="IPR037923">
    <property type="entry name" value="HTH-like"/>
</dbReference>